<dbReference type="KEGG" id="htx:EKK97_11335"/>
<feature type="domain" description="Tripartite ATP-independent periplasmic transporters DctQ component" evidence="10">
    <location>
        <begin position="39"/>
        <end position="164"/>
    </location>
</feature>
<dbReference type="RefSeq" id="WP_159551946.1">
    <property type="nucleotide sequence ID" value="NZ_CP035042.1"/>
</dbReference>
<feature type="transmembrane region" description="Helical" evidence="9">
    <location>
        <begin position="103"/>
        <end position="122"/>
    </location>
</feature>
<keyword evidence="4 9" id="KW-0997">Cell inner membrane</keyword>
<feature type="transmembrane region" description="Helical" evidence="9">
    <location>
        <begin position="23"/>
        <end position="47"/>
    </location>
</feature>
<name>A0A6I6SQH8_9GAMM</name>
<evidence type="ECO:0000313" key="11">
    <source>
        <dbReference type="EMBL" id="QHC50070.1"/>
    </source>
</evidence>
<evidence type="ECO:0000256" key="4">
    <source>
        <dbReference type="ARBA" id="ARBA00022519"/>
    </source>
</evidence>
<dbReference type="Pfam" id="PF04290">
    <property type="entry name" value="DctQ"/>
    <property type="match status" value="1"/>
</dbReference>
<dbReference type="InterPro" id="IPR055348">
    <property type="entry name" value="DctQ"/>
</dbReference>
<evidence type="ECO:0000256" key="5">
    <source>
        <dbReference type="ARBA" id="ARBA00022692"/>
    </source>
</evidence>
<gene>
    <name evidence="11" type="ORF">EKK97_11335</name>
</gene>
<comment type="similarity">
    <text evidence="8 9">Belongs to the TRAP transporter small permease family.</text>
</comment>
<feature type="transmembrane region" description="Helical" evidence="9">
    <location>
        <begin position="62"/>
        <end position="82"/>
    </location>
</feature>
<keyword evidence="3" id="KW-1003">Cell membrane</keyword>
<keyword evidence="12" id="KW-1185">Reference proteome</keyword>
<protein>
    <recommendedName>
        <fullName evidence="9">TRAP transporter small permease protein</fullName>
    </recommendedName>
</protein>
<feature type="transmembrane region" description="Helical" evidence="9">
    <location>
        <begin position="142"/>
        <end position="163"/>
    </location>
</feature>
<dbReference type="Proteomes" id="UP000464013">
    <property type="component" value="Chromosome"/>
</dbReference>
<sequence length="180" mass="19552">MTSSSTPPESGLDRVAFHLLRGITLVCDIVGVLLLAGVLLLIVAAVLARDVIGLGMPWTEEVASMLAIYAVAFGSLSAWVRFEHLVVDLFSHRLSPLVRHLQYRLVALLSFGFFVLAAYGSLTMSTVSANNRTVSLGISFSYLYYGIFIAFAGMAVLALWQALRGPVSWQESLQAEQEAN</sequence>
<dbReference type="EMBL" id="CP035042">
    <property type="protein sequence ID" value="QHC50070.1"/>
    <property type="molecule type" value="Genomic_DNA"/>
</dbReference>
<evidence type="ECO:0000256" key="3">
    <source>
        <dbReference type="ARBA" id="ARBA00022475"/>
    </source>
</evidence>
<comment type="subunit">
    <text evidence="9">The complex comprises the extracytoplasmic solute receptor protein and the two transmembrane proteins.</text>
</comment>
<dbReference type="PANTHER" id="PTHR35011:SF10">
    <property type="entry name" value="TRAP TRANSPORTER SMALL PERMEASE PROTEIN"/>
    <property type="match status" value="1"/>
</dbReference>
<comment type="function">
    <text evidence="9">Part of the tripartite ATP-independent periplasmic (TRAP) transport system.</text>
</comment>
<dbReference type="PANTHER" id="PTHR35011">
    <property type="entry name" value="2,3-DIKETO-L-GULONATE TRAP TRANSPORTER SMALL PERMEASE PROTEIN YIAM"/>
    <property type="match status" value="1"/>
</dbReference>
<keyword evidence="2 9" id="KW-0813">Transport</keyword>
<reference evidence="11 12" key="1">
    <citation type="submission" date="2019-01" db="EMBL/GenBank/DDBJ databases">
        <title>Complete genome of a denitifying bacterium Halomons sp. BC-M4-5.</title>
        <authorList>
            <person name="Wang L."/>
            <person name="Shao Z."/>
        </authorList>
    </citation>
    <scope>NUCLEOTIDE SEQUENCE [LARGE SCALE GENOMIC DNA]</scope>
    <source>
        <strain evidence="11 12">BC-M4-5</strain>
    </source>
</reference>
<keyword evidence="6 9" id="KW-1133">Transmembrane helix</keyword>
<keyword evidence="7 9" id="KW-0472">Membrane</keyword>
<dbReference type="InterPro" id="IPR007387">
    <property type="entry name" value="TRAP_DctQ"/>
</dbReference>
<keyword evidence="5 9" id="KW-0812">Transmembrane</keyword>
<organism evidence="11 12">
    <name type="scientific">Billgrantia tianxiuensis</name>
    <dbReference type="NCBI Taxonomy" id="2497861"/>
    <lineage>
        <taxon>Bacteria</taxon>
        <taxon>Pseudomonadati</taxon>
        <taxon>Pseudomonadota</taxon>
        <taxon>Gammaproteobacteria</taxon>
        <taxon>Oceanospirillales</taxon>
        <taxon>Halomonadaceae</taxon>
        <taxon>Billgrantia</taxon>
    </lineage>
</organism>
<dbReference type="GO" id="GO:0022857">
    <property type="term" value="F:transmembrane transporter activity"/>
    <property type="evidence" value="ECO:0007669"/>
    <property type="project" value="UniProtKB-UniRule"/>
</dbReference>
<evidence type="ECO:0000259" key="10">
    <source>
        <dbReference type="Pfam" id="PF04290"/>
    </source>
</evidence>
<evidence type="ECO:0000256" key="7">
    <source>
        <dbReference type="ARBA" id="ARBA00023136"/>
    </source>
</evidence>
<dbReference type="GO" id="GO:0005886">
    <property type="term" value="C:plasma membrane"/>
    <property type="evidence" value="ECO:0007669"/>
    <property type="project" value="UniProtKB-SubCell"/>
</dbReference>
<evidence type="ECO:0000256" key="6">
    <source>
        <dbReference type="ARBA" id="ARBA00022989"/>
    </source>
</evidence>
<dbReference type="GO" id="GO:0015740">
    <property type="term" value="P:C4-dicarboxylate transport"/>
    <property type="evidence" value="ECO:0007669"/>
    <property type="project" value="TreeGrafter"/>
</dbReference>
<evidence type="ECO:0000256" key="1">
    <source>
        <dbReference type="ARBA" id="ARBA00004429"/>
    </source>
</evidence>
<evidence type="ECO:0000256" key="2">
    <source>
        <dbReference type="ARBA" id="ARBA00022448"/>
    </source>
</evidence>
<evidence type="ECO:0000256" key="8">
    <source>
        <dbReference type="ARBA" id="ARBA00038436"/>
    </source>
</evidence>
<proteinExistence type="inferred from homology"/>
<dbReference type="OrthoDB" id="6158173at2"/>
<evidence type="ECO:0000313" key="12">
    <source>
        <dbReference type="Proteomes" id="UP000464013"/>
    </source>
</evidence>
<dbReference type="AlphaFoldDB" id="A0A6I6SQH8"/>
<evidence type="ECO:0000256" key="9">
    <source>
        <dbReference type="RuleBase" id="RU369079"/>
    </source>
</evidence>
<accession>A0A6I6SQH8</accession>
<comment type="subcellular location">
    <subcellularLocation>
        <location evidence="1 9">Cell inner membrane</location>
        <topology evidence="1 9">Multi-pass membrane protein</topology>
    </subcellularLocation>
</comment>